<keyword evidence="5 11" id="KW-0812">Transmembrane</keyword>
<protein>
    <recommendedName>
        <fullName evidence="2">Receptor for retinol uptake STRA6</fullName>
    </recommendedName>
</protein>
<feature type="transmembrane region" description="Helical" evidence="11">
    <location>
        <begin position="104"/>
        <end position="125"/>
    </location>
</feature>
<dbReference type="KEGG" id="lgi:LOTGIDRAFT_165326"/>
<feature type="transmembrane region" description="Helical" evidence="11">
    <location>
        <begin position="70"/>
        <end position="92"/>
    </location>
</feature>
<accession>V4BIV0</accession>
<feature type="transmembrane region" description="Helical" evidence="11">
    <location>
        <begin position="341"/>
        <end position="364"/>
    </location>
</feature>
<evidence type="ECO:0000313" key="13">
    <source>
        <dbReference type="Proteomes" id="UP000030746"/>
    </source>
</evidence>
<dbReference type="CTD" id="20239987"/>
<feature type="transmembrane region" description="Helical" evidence="11">
    <location>
        <begin position="376"/>
        <end position="398"/>
    </location>
</feature>
<keyword evidence="9 11" id="KW-0472">Membrane</keyword>
<dbReference type="InterPro" id="IPR026612">
    <property type="entry name" value="STRA6-like"/>
</dbReference>
<dbReference type="GO" id="GO:0038023">
    <property type="term" value="F:signaling receptor activity"/>
    <property type="evidence" value="ECO:0007669"/>
    <property type="project" value="InterPro"/>
</dbReference>
<evidence type="ECO:0000256" key="11">
    <source>
        <dbReference type="SAM" id="Phobius"/>
    </source>
</evidence>
<feature type="transmembrane region" description="Helical" evidence="11">
    <location>
        <begin position="273"/>
        <end position="295"/>
    </location>
</feature>
<dbReference type="AlphaFoldDB" id="V4BIV0"/>
<reference evidence="12 13" key="1">
    <citation type="journal article" date="2013" name="Nature">
        <title>Insights into bilaterian evolution from three spiralian genomes.</title>
        <authorList>
            <person name="Simakov O."/>
            <person name="Marletaz F."/>
            <person name="Cho S.J."/>
            <person name="Edsinger-Gonzales E."/>
            <person name="Havlak P."/>
            <person name="Hellsten U."/>
            <person name="Kuo D.H."/>
            <person name="Larsson T."/>
            <person name="Lv J."/>
            <person name="Arendt D."/>
            <person name="Savage R."/>
            <person name="Osoegawa K."/>
            <person name="de Jong P."/>
            <person name="Grimwood J."/>
            <person name="Chapman J.A."/>
            <person name="Shapiro H."/>
            <person name="Aerts A."/>
            <person name="Otillar R.P."/>
            <person name="Terry A.Y."/>
            <person name="Boore J.L."/>
            <person name="Grigoriev I.V."/>
            <person name="Lindberg D.R."/>
            <person name="Seaver E.C."/>
            <person name="Weisblat D.A."/>
            <person name="Putnam N.H."/>
            <person name="Rokhsar D.S."/>
        </authorList>
    </citation>
    <scope>NUCLEOTIDE SEQUENCE [LARGE SCALE GENOMIC DNA]</scope>
</reference>
<keyword evidence="7 11" id="KW-1133">Transmembrane helix</keyword>
<evidence type="ECO:0000256" key="10">
    <source>
        <dbReference type="ARBA" id="ARBA00023170"/>
    </source>
</evidence>
<feature type="transmembrane region" description="Helical" evidence="11">
    <location>
        <begin position="418"/>
        <end position="439"/>
    </location>
</feature>
<proteinExistence type="predicted"/>
<dbReference type="OrthoDB" id="2376984at2759"/>
<organism evidence="12 13">
    <name type="scientific">Lottia gigantea</name>
    <name type="common">Giant owl limpet</name>
    <dbReference type="NCBI Taxonomy" id="225164"/>
    <lineage>
        <taxon>Eukaryota</taxon>
        <taxon>Metazoa</taxon>
        <taxon>Spiralia</taxon>
        <taxon>Lophotrochozoa</taxon>
        <taxon>Mollusca</taxon>
        <taxon>Gastropoda</taxon>
        <taxon>Patellogastropoda</taxon>
        <taxon>Lottioidea</taxon>
        <taxon>Lottiidae</taxon>
        <taxon>Lottia</taxon>
    </lineage>
</organism>
<keyword evidence="8" id="KW-0683">Retinol-binding</keyword>
<evidence type="ECO:0000256" key="3">
    <source>
        <dbReference type="ARBA" id="ARBA00022448"/>
    </source>
</evidence>
<dbReference type="Pfam" id="PF14752">
    <property type="entry name" value="RBP_receptor"/>
    <property type="match status" value="2"/>
</dbReference>
<dbReference type="PANTHER" id="PTHR21444:SF16">
    <property type="entry name" value="RECEPTOR FOR RETINOL UPTAKE STRA6"/>
    <property type="match status" value="1"/>
</dbReference>
<name>V4BIV0_LOTGI</name>
<keyword evidence="4" id="KW-1003">Cell membrane</keyword>
<evidence type="ECO:0000256" key="2">
    <source>
        <dbReference type="ARBA" id="ARBA00014411"/>
    </source>
</evidence>
<dbReference type="GeneID" id="20239987"/>
<evidence type="ECO:0000256" key="7">
    <source>
        <dbReference type="ARBA" id="ARBA00022989"/>
    </source>
</evidence>
<comment type="subcellular location">
    <subcellularLocation>
        <location evidence="1">Cell membrane</location>
        <topology evidence="1">Multi-pass membrane protein</topology>
    </subcellularLocation>
</comment>
<dbReference type="GO" id="GO:0016918">
    <property type="term" value="F:retinal binding"/>
    <property type="evidence" value="ECO:0007669"/>
    <property type="project" value="UniProtKB-KW"/>
</dbReference>
<dbReference type="RefSeq" id="XP_009060595.1">
    <property type="nucleotide sequence ID" value="XM_009062347.1"/>
</dbReference>
<evidence type="ECO:0000256" key="8">
    <source>
        <dbReference type="ARBA" id="ARBA00023072"/>
    </source>
</evidence>
<dbReference type="OMA" id="MHIESTH"/>
<gene>
    <name evidence="12" type="ORF">LOTGIDRAFT_165326</name>
</gene>
<keyword evidence="6" id="KW-0845">Vitamin A</keyword>
<evidence type="ECO:0000256" key="9">
    <source>
        <dbReference type="ARBA" id="ARBA00023136"/>
    </source>
</evidence>
<dbReference type="GO" id="GO:0019841">
    <property type="term" value="F:retinol binding"/>
    <property type="evidence" value="ECO:0007669"/>
    <property type="project" value="UniProtKB-KW"/>
</dbReference>
<dbReference type="EMBL" id="KB202656">
    <property type="protein sequence ID" value="ESO88544.1"/>
    <property type="molecule type" value="Genomic_DNA"/>
</dbReference>
<sequence>MRPVQYKYRSRCEETIDHYSFYQGFLIPAVLITLSFGFTKQRRQLFQDILNGRPGMVFPMDIMTRNASMSYAAAFGATLHLVALIIFQQKIAFEFHGPSELNKLLIIPSMIVYGLVYFPVFACLAIKSTYGYIMGSLYVWSFTALSFYKEFQCAYAYEVETVVPLLFRSIPQFVCLLYLCIGISRRCYEAFKTKKNVFETISEDYISETLGDIKDSYVGRHVRKLLIKQLPKPKPELPDDFKGKLIMKLKLFWNRWVYKRDESFKYSSRFKSVVFVVCYILAIVFAIFVNLISILHTMTSYRKNLRNLHNGIHTHIPATNKRSNTKLLVGSMRYAGYQVGYIAWGFVIQCILFFLLFMIIWALVDLKGMFIRLLRWLWPFILQVVFINVLQIVLAKFLFLQEKGAHLALENRRMLFTFTYFMFFYNIFVGLVSCFLRIFKTIVMGAVLLPRLDHSTLPQKFQFFDPGFAAYVGFMHIENSHNHPVVLVLVRILLASRRSKLKSAQGSLDRDVSFSNIETGTGSIGQSGQSGDGTRRQKAARFNWHVAYTLINNLELRLYRKGYLEALKTAKEGGIINQVTDNVYTDLSIPKQPQKPKINNSNFLKNQQQDGYNILEEDVRRDRITRSIPRQPKE</sequence>
<keyword evidence="10" id="KW-0675">Receptor</keyword>
<evidence type="ECO:0000256" key="1">
    <source>
        <dbReference type="ARBA" id="ARBA00004651"/>
    </source>
</evidence>
<dbReference type="GO" id="GO:0071939">
    <property type="term" value="P:vitamin A import into cell"/>
    <property type="evidence" value="ECO:0007669"/>
    <property type="project" value="TreeGrafter"/>
</dbReference>
<dbReference type="GO" id="GO:0005886">
    <property type="term" value="C:plasma membrane"/>
    <property type="evidence" value="ECO:0007669"/>
    <property type="project" value="UniProtKB-SubCell"/>
</dbReference>
<evidence type="ECO:0000256" key="4">
    <source>
        <dbReference type="ARBA" id="ARBA00022475"/>
    </source>
</evidence>
<feature type="transmembrane region" description="Helical" evidence="11">
    <location>
        <begin position="20"/>
        <end position="38"/>
    </location>
</feature>
<dbReference type="HOGENOM" id="CLU_030548_0_0_1"/>
<dbReference type="STRING" id="225164.V4BIV0"/>
<keyword evidence="3" id="KW-0813">Transport</keyword>
<evidence type="ECO:0000313" key="12">
    <source>
        <dbReference type="EMBL" id="ESO88544.1"/>
    </source>
</evidence>
<dbReference type="Proteomes" id="UP000030746">
    <property type="component" value="Unassembled WGS sequence"/>
</dbReference>
<keyword evidence="13" id="KW-1185">Reference proteome</keyword>
<feature type="transmembrane region" description="Helical" evidence="11">
    <location>
        <begin position="169"/>
        <end position="188"/>
    </location>
</feature>
<evidence type="ECO:0000256" key="5">
    <source>
        <dbReference type="ARBA" id="ARBA00022692"/>
    </source>
</evidence>
<dbReference type="GO" id="GO:0034632">
    <property type="term" value="F:retinol transmembrane transporter activity"/>
    <property type="evidence" value="ECO:0007669"/>
    <property type="project" value="InterPro"/>
</dbReference>
<dbReference type="PANTHER" id="PTHR21444">
    <property type="entry name" value="COILED-COIL DOMAIN-CONTAINING PROTEIN 180"/>
    <property type="match status" value="1"/>
</dbReference>
<evidence type="ECO:0000256" key="6">
    <source>
        <dbReference type="ARBA" id="ARBA00022893"/>
    </source>
</evidence>